<evidence type="ECO:0000313" key="7">
    <source>
        <dbReference type="Proteomes" id="UP000541444"/>
    </source>
</evidence>
<dbReference type="PROSITE" id="PS50191">
    <property type="entry name" value="CRAL_TRIO"/>
    <property type="match status" value="1"/>
</dbReference>
<dbReference type="GO" id="GO:0000139">
    <property type="term" value="C:Golgi membrane"/>
    <property type="evidence" value="ECO:0007669"/>
    <property type="project" value="UniProtKB-SubCell"/>
</dbReference>
<dbReference type="PANTHER" id="PTHR45657:SF1">
    <property type="entry name" value="CRAL-TRIO DOMAIN-CONTAINING PROTEIN YKL091C-RELATED"/>
    <property type="match status" value="1"/>
</dbReference>
<evidence type="ECO:0000259" key="5">
    <source>
        <dbReference type="PROSITE" id="PS50191"/>
    </source>
</evidence>
<dbReference type="SUPFAM" id="SSF52087">
    <property type="entry name" value="CRAL/TRIO domain"/>
    <property type="match status" value="1"/>
</dbReference>
<organism evidence="6 7">
    <name type="scientific">Kingdonia uniflora</name>
    <dbReference type="NCBI Taxonomy" id="39325"/>
    <lineage>
        <taxon>Eukaryota</taxon>
        <taxon>Viridiplantae</taxon>
        <taxon>Streptophyta</taxon>
        <taxon>Embryophyta</taxon>
        <taxon>Tracheophyta</taxon>
        <taxon>Spermatophyta</taxon>
        <taxon>Magnoliopsida</taxon>
        <taxon>Ranunculales</taxon>
        <taxon>Circaeasteraceae</taxon>
        <taxon>Kingdonia</taxon>
    </lineage>
</organism>
<dbReference type="SUPFAM" id="SSF46938">
    <property type="entry name" value="CRAL/TRIO N-terminal domain"/>
    <property type="match status" value="1"/>
</dbReference>
<dbReference type="Gene3D" id="3.40.525.10">
    <property type="entry name" value="CRAL-TRIO lipid binding domain"/>
    <property type="match status" value="1"/>
</dbReference>
<dbReference type="Proteomes" id="UP000541444">
    <property type="component" value="Unassembled WGS sequence"/>
</dbReference>
<comment type="subcellular location">
    <subcellularLocation>
        <location evidence="1">Cell membrane</location>
        <topology evidence="1">Peripheral membrane protein</topology>
    </subcellularLocation>
    <subcellularLocation>
        <location evidence="2">Golgi apparatus membrane</location>
        <topology evidence="2">Peripheral membrane protein</topology>
    </subcellularLocation>
</comment>
<dbReference type="OrthoDB" id="1434354at2759"/>
<dbReference type="CDD" id="cd00170">
    <property type="entry name" value="SEC14"/>
    <property type="match status" value="1"/>
</dbReference>
<accession>A0A7J7NMH2</accession>
<dbReference type="Gene3D" id="1.10.8.20">
    <property type="entry name" value="N-terminal domain of phosphatidylinositol transfer protein sec14p"/>
    <property type="match status" value="1"/>
</dbReference>
<dbReference type="SMART" id="SM00516">
    <property type="entry name" value="SEC14"/>
    <property type="match status" value="1"/>
</dbReference>
<dbReference type="PRINTS" id="PR00180">
    <property type="entry name" value="CRETINALDHBP"/>
</dbReference>
<evidence type="ECO:0000313" key="6">
    <source>
        <dbReference type="EMBL" id="KAF6168431.1"/>
    </source>
</evidence>
<dbReference type="InterPro" id="IPR036865">
    <property type="entry name" value="CRAL-TRIO_dom_sf"/>
</dbReference>
<keyword evidence="7" id="KW-1185">Reference proteome</keyword>
<dbReference type="InterPro" id="IPR051026">
    <property type="entry name" value="PI/PC_transfer"/>
</dbReference>
<name>A0A7J7NMH2_9MAGN</name>
<dbReference type="EMBL" id="JACGCM010000696">
    <property type="protein sequence ID" value="KAF6168431.1"/>
    <property type="molecule type" value="Genomic_DNA"/>
</dbReference>
<evidence type="ECO:0000256" key="2">
    <source>
        <dbReference type="ARBA" id="ARBA00004395"/>
    </source>
</evidence>
<reference evidence="6 7" key="1">
    <citation type="journal article" date="2020" name="IScience">
        <title>Genome Sequencing of the Endangered Kingdonia uniflora (Circaeasteraceae, Ranunculales) Reveals Potential Mechanisms of Evolutionary Specialization.</title>
        <authorList>
            <person name="Sun Y."/>
            <person name="Deng T."/>
            <person name="Zhang A."/>
            <person name="Moore M.J."/>
            <person name="Landis J.B."/>
            <person name="Lin N."/>
            <person name="Zhang H."/>
            <person name="Zhang X."/>
            <person name="Huang J."/>
            <person name="Zhang X."/>
            <person name="Sun H."/>
            <person name="Wang H."/>
        </authorList>
    </citation>
    <scope>NUCLEOTIDE SEQUENCE [LARGE SCALE GENOMIC DNA]</scope>
    <source>
        <strain evidence="6">TB1705</strain>
        <tissue evidence="6">Leaf</tissue>
    </source>
</reference>
<dbReference type="GO" id="GO:0005886">
    <property type="term" value="C:plasma membrane"/>
    <property type="evidence" value="ECO:0007669"/>
    <property type="project" value="UniProtKB-SubCell"/>
</dbReference>
<comment type="similarity">
    <text evidence="4">Belongs to the SFH family.</text>
</comment>
<dbReference type="SMART" id="SM01100">
    <property type="entry name" value="CRAL_TRIO_N"/>
    <property type="match status" value="1"/>
</dbReference>
<comment type="caution">
    <text evidence="6">The sequence shown here is derived from an EMBL/GenBank/DDBJ whole genome shotgun (WGS) entry which is preliminary data.</text>
</comment>
<dbReference type="InterPro" id="IPR001251">
    <property type="entry name" value="CRAL-TRIO_dom"/>
</dbReference>
<dbReference type="PANTHER" id="PTHR45657">
    <property type="entry name" value="CRAL-TRIO DOMAIN-CONTAINING PROTEIN YKL091C-RELATED"/>
    <property type="match status" value="1"/>
</dbReference>
<sequence length="310" mass="36593">MMLRFLKARKFDIEKTKQMWSDILQWRKEFGADSLTPSWRILISQKSTKFAGHAMQATTMDRYLKYHVQEFERTFGTKFPACSITAKKHIDQRTNIFDVQGVGLKNFNKAAKDLLMHLQKIDGDNYPETLCRMLIINASPGFRLLLNNVKGFLDPKTTTKIHVLGNKFQSKLLKVIDASCRRVQCKKRNLKKKEMMKMRKMVMMRKLMIRKLNLIKKNNLKILRKKKLKRSISVRVNSKPSRSCGIRQLHLALSMGNKTFPRYPKLDILVEPEQFIEQRVNFYAETEKHYDLKCQLTLDRELYEKELEAE</sequence>
<evidence type="ECO:0000256" key="3">
    <source>
        <dbReference type="ARBA" id="ARBA00023034"/>
    </source>
</evidence>
<dbReference type="InterPro" id="IPR011074">
    <property type="entry name" value="CRAL/TRIO_N_dom"/>
</dbReference>
<dbReference type="Pfam" id="PF00650">
    <property type="entry name" value="CRAL_TRIO"/>
    <property type="match status" value="1"/>
</dbReference>
<gene>
    <name evidence="6" type="ORF">GIB67_004983</name>
</gene>
<dbReference type="AlphaFoldDB" id="A0A7J7NMH2"/>
<dbReference type="InterPro" id="IPR036273">
    <property type="entry name" value="CRAL/TRIO_N_dom_sf"/>
</dbReference>
<dbReference type="Pfam" id="PF03765">
    <property type="entry name" value="CRAL_TRIO_N"/>
    <property type="match status" value="1"/>
</dbReference>
<feature type="domain" description="CRAL-TRIO" evidence="5">
    <location>
        <begin position="12"/>
        <end position="195"/>
    </location>
</feature>
<evidence type="ECO:0000256" key="4">
    <source>
        <dbReference type="ARBA" id="ARBA00038020"/>
    </source>
</evidence>
<proteinExistence type="inferred from homology"/>
<keyword evidence="3" id="KW-0333">Golgi apparatus</keyword>
<evidence type="ECO:0000256" key="1">
    <source>
        <dbReference type="ARBA" id="ARBA00004202"/>
    </source>
</evidence>
<protein>
    <recommendedName>
        <fullName evidence="5">CRAL-TRIO domain-containing protein</fullName>
    </recommendedName>
</protein>